<dbReference type="InterPro" id="IPR003607">
    <property type="entry name" value="HD/PDEase_dom"/>
</dbReference>
<dbReference type="PANTHER" id="PTHR21262">
    <property type="entry name" value="GUANOSINE-3',5'-BIS DIPHOSPHATE 3'-PYROPHOSPHOHYDROLASE"/>
    <property type="match status" value="1"/>
</dbReference>
<evidence type="ECO:0000256" key="3">
    <source>
        <dbReference type="ARBA" id="ARBA00022692"/>
    </source>
</evidence>
<evidence type="ECO:0000256" key="2">
    <source>
        <dbReference type="ARBA" id="ARBA00006434"/>
    </source>
</evidence>
<dbReference type="GO" id="GO:0022857">
    <property type="term" value="F:transmembrane transporter activity"/>
    <property type="evidence" value="ECO:0007669"/>
    <property type="project" value="InterPro"/>
</dbReference>
<dbReference type="Gene3D" id="1.20.1730.10">
    <property type="entry name" value="Sodium/glucose cotransporter"/>
    <property type="match status" value="1"/>
</dbReference>
<feature type="domain" description="HD/PDEase" evidence="7">
    <location>
        <begin position="1009"/>
        <end position="1118"/>
    </location>
</feature>
<feature type="transmembrane region" description="Helical" evidence="6">
    <location>
        <begin position="392"/>
        <end position="409"/>
    </location>
</feature>
<feature type="transmembrane region" description="Helical" evidence="6">
    <location>
        <begin position="7"/>
        <end position="25"/>
    </location>
</feature>
<feature type="transmembrane region" description="Helical" evidence="6">
    <location>
        <begin position="45"/>
        <end position="67"/>
    </location>
</feature>
<feature type="transmembrane region" description="Helical" evidence="6">
    <location>
        <begin position="226"/>
        <end position="252"/>
    </location>
</feature>
<dbReference type="CDD" id="cd10322">
    <property type="entry name" value="SLC5sbd"/>
    <property type="match status" value="1"/>
</dbReference>
<feature type="transmembrane region" description="Helical" evidence="6">
    <location>
        <begin position="303"/>
        <end position="328"/>
    </location>
</feature>
<feature type="transmembrane region" description="Helical" evidence="6">
    <location>
        <begin position="185"/>
        <end position="205"/>
    </location>
</feature>
<gene>
    <name evidence="8" type="primary">spoT_19</name>
    <name evidence="8" type="ORF">DK880_00349</name>
</gene>
<protein>
    <submittedName>
        <fullName evidence="8">Bifunctional (P)ppGpp synthase/hydrolase SpoT</fullName>
    </submittedName>
</protein>
<accession>A0A2Z3L8A5</accession>
<dbReference type="KEGG" id="cher:DK880_00349"/>
<sequence length="1160" mass="130002">MVRHIDFIIIGLSLIGTLVIGIYYGRGIKTFQDYAVGKRKMATSVIAISLIATMYGARILHAGLDVCYRQGFEALMRISVIIAVKLYFFSRFITPRMKEFMGHLSIAESMGSLYGSAARIITALLGIVLSIALLTVQIKVVLEIITVLFPEVVPFQTHSTILLTLLVMAYATFGGARAVAITDVYQFLLFGLCFPLLIFVLLFSTEDLATGWQKLTALPQFNPNKMYAAHTLTTLLSDFIFRHLLMLIPAYIQRFYMASSVGQVAKVLNKMAIAPCVIASLIFSVAVALHIRGDSIPSNQNVFHYILSLTYFPGMKGLLITAMLALLMSTADSVLHVASVLFTNDLWPFVTGFSKSHNGSLRMVRIASIGIGVISLLMVFYTTSILQLMYKMFYLYDPAVAVPFMLACWGFRPRSLAVLLVMGLNIIVATYFIFYQKQAVSANHVILSMIVSAGSLFALHYLLPKRPHTGWVGIPDSSAWDLQNQITKRWWLARMQRLKMLFTRSYRVNIFPTQERTFVAVGCYTIIHAIIALCFIQRQYFLPYVYLYMAVMALGTILALYPALHAYRKGGTPLLHNLWPMLLFLLLFIAPLQFAKLGHYSPMVCALLIASISLSIVLLSVECSSILLLCALLIHRFLLPIRFMDLFWESFRHASVIELVLATAVVASTLVGFVLYKYLRDKATAKLNIIELTRTYEQRISLEAIYSQAHWARLDATAGGTLLREMGHTLQETLFPIARNDPHKVENEITRFNKKLQKFSDCLAWRAQEERSLKLNKKAIQPIPLELTILKVNQQILDLGEPLALLLRKQTDVAEIAVDPALLECLFLLNLWAISKSQHATDHIVTLTLAATTLQYGLATETAADLPSLTLPALAFCFSTDTSLPNLKPSYSIVGMNANTTLPASEVQFYQLESKQIVEAHGGYVEIIEIPTKVSCLYVFPLDGRKVMRFKTYDPADLVANTLAETAESLAQEQELIGLLTEQTTLSAERIQQTIAFIKKAHGLVQRKSGSPYYTHPMAVAKLLLEATRDPDTILAGLLHDIVEDTPVTLSQLELMYGSEVAAVVDQVTHYNTNGYPWKLDKVANKNILHQCRDIRVVQVKLADRLHNMRTLSARKPIDQQRIAKETLAFYIPWGKSHKAPQQWLAEMQQICEGIIAKQL</sequence>
<evidence type="ECO:0000256" key="5">
    <source>
        <dbReference type="ARBA" id="ARBA00023136"/>
    </source>
</evidence>
<feature type="transmembrane region" description="Helical" evidence="6">
    <location>
        <begin position="272"/>
        <end position="291"/>
    </location>
</feature>
<dbReference type="InterPro" id="IPR001734">
    <property type="entry name" value="Na/solute_symporter"/>
</dbReference>
<feature type="transmembrane region" description="Helical" evidence="6">
    <location>
        <begin position="544"/>
        <end position="564"/>
    </location>
</feature>
<keyword evidence="4 6" id="KW-1133">Transmembrane helix</keyword>
<feature type="transmembrane region" description="Helical" evidence="6">
    <location>
        <begin position="656"/>
        <end position="676"/>
    </location>
</feature>
<evidence type="ECO:0000313" key="8">
    <source>
        <dbReference type="EMBL" id="AWN81677.1"/>
    </source>
</evidence>
<comment type="subcellular location">
    <subcellularLocation>
        <location evidence="1">Membrane</location>
        <topology evidence="1">Multi-pass membrane protein</topology>
    </subcellularLocation>
</comment>
<feature type="transmembrane region" description="Helical" evidence="6">
    <location>
        <begin position="366"/>
        <end position="386"/>
    </location>
</feature>
<dbReference type="GO" id="GO:0005886">
    <property type="term" value="C:plasma membrane"/>
    <property type="evidence" value="ECO:0007669"/>
    <property type="project" value="TreeGrafter"/>
</dbReference>
<dbReference type="PANTHER" id="PTHR21262:SF31">
    <property type="entry name" value="GTP PYROPHOSPHOKINASE"/>
    <property type="match status" value="1"/>
</dbReference>
<dbReference type="Gene3D" id="1.10.3210.10">
    <property type="entry name" value="Hypothetical protein af1432"/>
    <property type="match status" value="1"/>
</dbReference>
<evidence type="ECO:0000256" key="6">
    <source>
        <dbReference type="SAM" id="Phobius"/>
    </source>
</evidence>
<evidence type="ECO:0000259" key="7">
    <source>
        <dbReference type="SMART" id="SM00471"/>
    </source>
</evidence>
<dbReference type="AlphaFoldDB" id="A0A2Z3L8A5"/>
<dbReference type="Pfam" id="PF00474">
    <property type="entry name" value="SSF"/>
    <property type="match status" value="1"/>
</dbReference>
<feature type="transmembrane region" description="Helical" evidence="6">
    <location>
        <begin position="441"/>
        <end position="463"/>
    </location>
</feature>
<evidence type="ECO:0000313" key="9">
    <source>
        <dbReference type="Proteomes" id="UP000245872"/>
    </source>
</evidence>
<dbReference type="InterPro" id="IPR038377">
    <property type="entry name" value="Na/Glc_symporter_sf"/>
</dbReference>
<dbReference type="RefSeq" id="WP_109997117.1">
    <property type="nucleotide sequence ID" value="NZ_CP029619.1"/>
</dbReference>
<feature type="transmembrane region" description="Helical" evidence="6">
    <location>
        <begin position="334"/>
        <end position="354"/>
    </location>
</feature>
<dbReference type="PROSITE" id="PS50283">
    <property type="entry name" value="NA_SOLUT_SYMP_3"/>
    <property type="match status" value="1"/>
</dbReference>
<organism evidence="8 9">
    <name type="scientific">Candidatus Cardinium hertigii</name>
    <dbReference type="NCBI Taxonomy" id="247481"/>
    <lineage>
        <taxon>Bacteria</taxon>
        <taxon>Pseudomonadati</taxon>
        <taxon>Bacteroidota</taxon>
        <taxon>Cytophagia</taxon>
        <taxon>Cytophagales</taxon>
        <taxon>Amoebophilaceae</taxon>
        <taxon>Candidatus Cardinium</taxon>
    </lineage>
</organism>
<keyword evidence="8" id="KW-0378">Hydrolase</keyword>
<dbReference type="EMBL" id="CP029619">
    <property type="protein sequence ID" value="AWN81677.1"/>
    <property type="molecule type" value="Genomic_DNA"/>
</dbReference>
<feature type="transmembrane region" description="Helical" evidence="6">
    <location>
        <begin position="113"/>
        <end position="136"/>
    </location>
</feature>
<feature type="transmembrane region" description="Helical" evidence="6">
    <location>
        <begin position="416"/>
        <end position="435"/>
    </location>
</feature>
<feature type="transmembrane region" description="Helical" evidence="6">
    <location>
        <begin position="74"/>
        <end position="93"/>
    </location>
</feature>
<dbReference type="CDD" id="cd00077">
    <property type="entry name" value="HDc"/>
    <property type="match status" value="1"/>
</dbReference>
<dbReference type="Proteomes" id="UP000245872">
    <property type="component" value="Chromosome"/>
</dbReference>
<feature type="transmembrane region" description="Helical" evidence="6">
    <location>
        <begin position="148"/>
        <end position="173"/>
    </location>
</feature>
<proteinExistence type="inferred from homology"/>
<evidence type="ECO:0000256" key="4">
    <source>
        <dbReference type="ARBA" id="ARBA00022989"/>
    </source>
</evidence>
<feature type="transmembrane region" description="Helical" evidence="6">
    <location>
        <begin position="517"/>
        <end position="538"/>
    </location>
</feature>
<name>A0A2Z3L8A5_9BACT</name>
<comment type="similarity">
    <text evidence="2">Belongs to the sodium:solute symporter (SSF) (TC 2.A.21) family.</text>
</comment>
<dbReference type="SUPFAM" id="SSF109604">
    <property type="entry name" value="HD-domain/PDEase-like"/>
    <property type="match status" value="1"/>
</dbReference>
<dbReference type="OrthoDB" id="9803597at2"/>
<dbReference type="GO" id="GO:0016787">
    <property type="term" value="F:hydrolase activity"/>
    <property type="evidence" value="ECO:0007669"/>
    <property type="project" value="UniProtKB-KW"/>
</dbReference>
<reference evidence="8 9" key="1">
    <citation type="submission" date="2018-05" db="EMBL/GenBank/DDBJ databases">
        <title>Candidatus Cardinium hertigii Genome Assembly.</title>
        <authorList>
            <person name="Showmaker K.C."/>
            <person name="Walden K.O."/>
            <person name="Fields C.J."/>
            <person name="Lambert K.N."/>
            <person name="Hudson M.E."/>
        </authorList>
    </citation>
    <scope>NUCLEOTIDE SEQUENCE [LARGE SCALE GENOMIC DNA]</scope>
    <source>
        <strain evidence="9">cHgTN10</strain>
    </source>
</reference>
<dbReference type="SMART" id="SM00471">
    <property type="entry name" value="HDc"/>
    <property type="match status" value="1"/>
</dbReference>
<dbReference type="Pfam" id="PF13328">
    <property type="entry name" value="HD_4"/>
    <property type="match status" value="1"/>
</dbReference>
<keyword evidence="3 6" id="KW-0812">Transmembrane</keyword>
<feature type="transmembrane region" description="Helical" evidence="6">
    <location>
        <begin position="576"/>
        <end position="594"/>
    </location>
</feature>
<keyword evidence="9" id="KW-1185">Reference proteome</keyword>
<evidence type="ECO:0000256" key="1">
    <source>
        <dbReference type="ARBA" id="ARBA00004141"/>
    </source>
</evidence>
<keyword evidence="5 6" id="KW-0472">Membrane</keyword>